<evidence type="ECO:0000256" key="4">
    <source>
        <dbReference type="SAM" id="MobiDB-lite"/>
    </source>
</evidence>
<dbReference type="GO" id="GO:0005737">
    <property type="term" value="C:cytoplasm"/>
    <property type="evidence" value="ECO:0007669"/>
    <property type="project" value="TreeGrafter"/>
</dbReference>
<keyword evidence="3" id="KW-0788">Thiol protease</keyword>
<protein>
    <submittedName>
        <fullName evidence="5">Bleomycin hydrolase</fullName>
    </submittedName>
</protein>
<dbReference type="GO" id="GO:0009636">
    <property type="term" value="P:response to toxic substance"/>
    <property type="evidence" value="ECO:0007669"/>
    <property type="project" value="TreeGrafter"/>
</dbReference>
<evidence type="ECO:0000313" key="5">
    <source>
        <dbReference type="EMBL" id="TNN60205.1"/>
    </source>
</evidence>
<accession>A0A4Z2H4J2</accession>
<dbReference type="Gene3D" id="3.90.70.10">
    <property type="entry name" value="Cysteine proteinases"/>
    <property type="match status" value="1"/>
</dbReference>
<dbReference type="GO" id="GO:0070005">
    <property type="term" value="F:cysteine-type aminopeptidase activity"/>
    <property type="evidence" value="ECO:0007669"/>
    <property type="project" value="InterPro"/>
</dbReference>
<dbReference type="InterPro" id="IPR038765">
    <property type="entry name" value="Papain-like_cys_pep_sf"/>
</dbReference>
<evidence type="ECO:0000256" key="2">
    <source>
        <dbReference type="ARBA" id="ARBA00022801"/>
    </source>
</evidence>
<dbReference type="SUPFAM" id="SSF54001">
    <property type="entry name" value="Cysteine proteinases"/>
    <property type="match status" value="1"/>
</dbReference>
<evidence type="ECO:0000256" key="3">
    <source>
        <dbReference type="ARBA" id="ARBA00022807"/>
    </source>
</evidence>
<dbReference type="OrthoDB" id="2666448at2759"/>
<evidence type="ECO:0000256" key="1">
    <source>
        <dbReference type="ARBA" id="ARBA00022670"/>
    </source>
</evidence>
<dbReference type="Pfam" id="PF03051">
    <property type="entry name" value="Peptidase_C1_2"/>
    <property type="match status" value="1"/>
</dbReference>
<dbReference type="EMBL" id="SRLO01000338">
    <property type="protein sequence ID" value="TNN60205.1"/>
    <property type="molecule type" value="Genomic_DNA"/>
</dbReference>
<dbReference type="Proteomes" id="UP000314294">
    <property type="component" value="Unassembled WGS sequence"/>
</dbReference>
<proteinExistence type="predicted"/>
<gene>
    <name evidence="5" type="primary">BLMH_0</name>
    <name evidence="5" type="ORF">EYF80_029540</name>
</gene>
<organism evidence="5 6">
    <name type="scientific">Liparis tanakae</name>
    <name type="common">Tanaka's snailfish</name>
    <dbReference type="NCBI Taxonomy" id="230148"/>
    <lineage>
        <taxon>Eukaryota</taxon>
        <taxon>Metazoa</taxon>
        <taxon>Chordata</taxon>
        <taxon>Craniata</taxon>
        <taxon>Vertebrata</taxon>
        <taxon>Euteleostomi</taxon>
        <taxon>Actinopterygii</taxon>
        <taxon>Neopterygii</taxon>
        <taxon>Teleostei</taxon>
        <taxon>Neoteleostei</taxon>
        <taxon>Acanthomorphata</taxon>
        <taxon>Eupercaria</taxon>
        <taxon>Perciformes</taxon>
        <taxon>Cottioidei</taxon>
        <taxon>Cottales</taxon>
        <taxon>Liparidae</taxon>
        <taxon>Liparis</taxon>
    </lineage>
</organism>
<keyword evidence="1" id="KW-0645">Protease</keyword>
<keyword evidence="6" id="KW-1185">Reference proteome</keyword>
<reference evidence="5 6" key="1">
    <citation type="submission" date="2019-03" db="EMBL/GenBank/DDBJ databases">
        <title>First draft genome of Liparis tanakae, snailfish: a comprehensive survey of snailfish specific genes.</title>
        <authorList>
            <person name="Kim W."/>
            <person name="Song I."/>
            <person name="Jeong J.-H."/>
            <person name="Kim D."/>
            <person name="Kim S."/>
            <person name="Ryu S."/>
            <person name="Song J.Y."/>
            <person name="Lee S.K."/>
        </authorList>
    </citation>
    <scope>NUCLEOTIDE SEQUENCE [LARGE SCALE GENOMIC DNA]</scope>
    <source>
        <tissue evidence="5">Muscle</tissue>
    </source>
</reference>
<name>A0A4Z2H4J2_9TELE</name>
<sequence length="140" mass="15304">MTRGGVGGVVVAAEQSAHTAYRLPSGRFVFHPTPKESLTGAFPYGSDRDRIRAAEVPTKGGRARGDSRSVERRPQCRAGSVNREGPPAFCPGYLIMTDDWFSEYVYEVVVDKKYLSDDVLAVMKEEPVVLPAWDPMGALA</sequence>
<dbReference type="InterPro" id="IPR004134">
    <property type="entry name" value="Peptidase_C1B"/>
</dbReference>
<dbReference type="AlphaFoldDB" id="A0A4Z2H4J2"/>
<dbReference type="GO" id="GO:0043418">
    <property type="term" value="P:homocysteine catabolic process"/>
    <property type="evidence" value="ECO:0007669"/>
    <property type="project" value="TreeGrafter"/>
</dbReference>
<dbReference type="PANTHER" id="PTHR10363">
    <property type="entry name" value="BLEOMYCIN HYDROLASE"/>
    <property type="match status" value="1"/>
</dbReference>
<comment type="caution">
    <text evidence="5">The sequence shown here is derived from an EMBL/GenBank/DDBJ whole genome shotgun (WGS) entry which is preliminary data.</text>
</comment>
<dbReference type="PANTHER" id="PTHR10363:SF2">
    <property type="entry name" value="BLEOMYCIN HYDROLASE"/>
    <property type="match status" value="1"/>
</dbReference>
<feature type="compositionally biased region" description="Basic and acidic residues" evidence="4">
    <location>
        <begin position="63"/>
        <end position="74"/>
    </location>
</feature>
<keyword evidence="2 5" id="KW-0378">Hydrolase</keyword>
<evidence type="ECO:0000313" key="6">
    <source>
        <dbReference type="Proteomes" id="UP000314294"/>
    </source>
</evidence>
<feature type="region of interest" description="Disordered" evidence="4">
    <location>
        <begin position="56"/>
        <end position="86"/>
    </location>
</feature>
<dbReference type="GO" id="GO:0006508">
    <property type="term" value="P:proteolysis"/>
    <property type="evidence" value="ECO:0007669"/>
    <property type="project" value="UniProtKB-KW"/>
</dbReference>